<dbReference type="Proteomes" id="UP000053557">
    <property type="component" value="Unassembled WGS sequence"/>
</dbReference>
<evidence type="ECO:0000313" key="1">
    <source>
        <dbReference type="EMBL" id="KUO94595.1"/>
    </source>
</evidence>
<keyword evidence="2" id="KW-1185">Reference proteome</keyword>
<name>A0A117SWZ0_9BACL</name>
<dbReference type="EMBL" id="LPVJ01000072">
    <property type="protein sequence ID" value="KUO94595.1"/>
    <property type="molecule type" value="Genomic_DNA"/>
</dbReference>
<proteinExistence type="predicted"/>
<evidence type="ECO:0000313" key="2">
    <source>
        <dbReference type="Proteomes" id="UP000053557"/>
    </source>
</evidence>
<sequence>MFLKILMSRPKSINEKMRTKTTFALSSLACKGILQKSVEYRSYRVILLRFELQRHSQDTKRFQFVTRAVNGPI</sequence>
<reference evidence="1 2" key="1">
    <citation type="submission" date="2015-12" db="EMBL/GenBank/DDBJ databases">
        <title>Draft genome sequence of Acidibacillus ferrooxidans ITV001, isolated from a chalcopyrite acid mine drainage site in Brazil.</title>
        <authorList>
            <person name="Dall'Agnol H."/>
            <person name="Nancucheo I."/>
            <person name="Johnson B."/>
            <person name="Oliveira R."/>
            <person name="Leite L."/>
            <person name="Pylro V."/>
            <person name="Nunes G.L."/>
            <person name="Tzotzos G."/>
            <person name="Fernandes G.R."/>
            <person name="Dutra J."/>
            <person name="Orellana S.C."/>
            <person name="Oliveira G."/>
        </authorList>
    </citation>
    <scope>NUCLEOTIDE SEQUENCE [LARGE SCALE GENOMIC DNA]</scope>
    <source>
        <strain evidence="2">ITV01</strain>
    </source>
</reference>
<comment type="caution">
    <text evidence="1">The sequence shown here is derived from an EMBL/GenBank/DDBJ whole genome shotgun (WGS) entry which is preliminary data.</text>
</comment>
<dbReference type="AlphaFoldDB" id="A0A117SWZ0"/>
<protein>
    <submittedName>
        <fullName evidence="1">Uncharacterized protein</fullName>
    </submittedName>
</protein>
<accession>A0A117SWZ0</accession>
<gene>
    <name evidence="1" type="ORF">ATW55_04170</name>
</gene>
<organism evidence="1 2">
    <name type="scientific">Ferroacidibacillus organovorans</name>
    <dbReference type="NCBI Taxonomy" id="1765683"/>
    <lineage>
        <taxon>Bacteria</taxon>
        <taxon>Bacillati</taxon>
        <taxon>Bacillota</taxon>
        <taxon>Bacilli</taxon>
        <taxon>Bacillales</taxon>
        <taxon>Alicyclobacillaceae</taxon>
        <taxon>Ferroacidibacillus</taxon>
    </lineage>
</organism>